<gene>
    <name evidence="1" type="ORF">H2508_09875</name>
</gene>
<evidence type="ECO:0008006" key="3">
    <source>
        <dbReference type="Google" id="ProtNLM"/>
    </source>
</evidence>
<accession>A0A7W2TWT9</accession>
<evidence type="ECO:0000313" key="1">
    <source>
        <dbReference type="EMBL" id="MBA6413415.1"/>
    </source>
</evidence>
<dbReference type="RefSeq" id="WP_182172588.1">
    <property type="nucleotide sequence ID" value="NZ_JACFXU010000014.1"/>
</dbReference>
<dbReference type="EMBL" id="JACFXU010000014">
    <property type="protein sequence ID" value="MBA6413415.1"/>
    <property type="molecule type" value="Genomic_DNA"/>
</dbReference>
<evidence type="ECO:0000313" key="2">
    <source>
        <dbReference type="Proteomes" id="UP000539350"/>
    </source>
</evidence>
<comment type="caution">
    <text evidence="1">The sequence shown here is derived from an EMBL/GenBank/DDBJ whole genome shotgun (WGS) entry which is preliminary data.</text>
</comment>
<keyword evidence="2" id="KW-1185">Reference proteome</keyword>
<sequence>MSEHRNADKRKNEEFAASKEAALEAYDKLQEARLHFQQAAQAAGMDLKGEAIEQIHKGRDKVDELGAEASAFVRDKPLATLGIAFLVGYVLAQVTSRR</sequence>
<dbReference type="Proteomes" id="UP000539350">
    <property type="component" value="Unassembled WGS sequence"/>
</dbReference>
<name>A0A7W2TWT9_9GAMM</name>
<dbReference type="AlphaFoldDB" id="A0A7W2TWT9"/>
<reference evidence="1 2" key="1">
    <citation type="submission" date="2020-07" db="EMBL/GenBank/DDBJ databases">
        <title>Halieaceae bacterium, F7430, whole genome shotgun sequencing project.</title>
        <authorList>
            <person name="Jiang S."/>
            <person name="Liu Z.W."/>
            <person name="Du Z.J."/>
        </authorList>
    </citation>
    <scope>NUCLEOTIDE SEQUENCE [LARGE SCALE GENOMIC DNA]</scope>
    <source>
        <strain evidence="1 2">F7430</strain>
    </source>
</reference>
<protein>
    <recommendedName>
        <fullName evidence="3">DUF883 domain-containing protein</fullName>
    </recommendedName>
</protein>
<organism evidence="1 2">
    <name type="scientific">Sediminihaliea albiluteola</name>
    <dbReference type="NCBI Taxonomy" id="2758564"/>
    <lineage>
        <taxon>Bacteria</taxon>
        <taxon>Pseudomonadati</taxon>
        <taxon>Pseudomonadota</taxon>
        <taxon>Gammaproteobacteria</taxon>
        <taxon>Cellvibrionales</taxon>
        <taxon>Halieaceae</taxon>
        <taxon>Sediminihaliea</taxon>
    </lineage>
</organism>
<proteinExistence type="predicted"/>